<dbReference type="EnsemblMetazoa" id="CJA13704.1">
    <property type="protein sequence ID" value="CJA13704.1"/>
    <property type="gene ID" value="WBGene00132908"/>
</dbReference>
<reference evidence="2" key="1">
    <citation type="submission" date="2010-08" db="EMBL/GenBank/DDBJ databases">
        <authorList>
            <consortium name="Caenorhabditis japonica Sequencing Consortium"/>
            <person name="Wilson R.K."/>
        </authorList>
    </citation>
    <scope>NUCLEOTIDE SEQUENCE [LARGE SCALE GENOMIC DNA]</scope>
    <source>
        <strain evidence="2">DF5081</strain>
    </source>
</reference>
<evidence type="ECO:0000313" key="1">
    <source>
        <dbReference type="EnsemblMetazoa" id="CJA13704.1"/>
    </source>
</evidence>
<organism evidence="1 2">
    <name type="scientific">Caenorhabditis japonica</name>
    <dbReference type="NCBI Taxonomy" id="281687"/>
    <lineage>
        <taxon>Eukaryota</taxon>
        <taxon>Metazoa</taxon>
        <taxon>Ecdysozoa</taxon>
        <taxon>Nematoda</taxon>
        <taxon>Chromadorea</taxon>
        <taxon>Rhabditida</taxon>
        <taxon>Rhabditina</taxon>
        <taxon>Rhabditomorpha</taxon>
        <taxon>Rhabditoidea</taxon>
        <taxon>Rhabditidae</taxon>
        <taxon>Peloderinae</taxon>
        <taxon>Caenorhabditis</taxon>
    </lineage>
</organism>
<keyword evidence="2" id="KW-1185">Reference proteome</keyword>
<evidence type="ECO:0000313" key="2">
    <source>
        <dbReference type="Proteomes" id="UP000005237"/>
    </source>
</evidence>
<protein>
    <submittedName>
        <fullName evidence="1">Uncharacterized protein</fullName>
    </submittedName>
</protein>
<dbReference type="Proteomes" id="UP000005237">
    <property type="component" value="Unassembled WGS sequence"/>
</dbReference>
<sequence>MDDPESANVADMSLLPDTVPVVVSADGSAAGIQLCPALILGSPQALPGAAKHIYSRLAAAASEVDQGVPDLIISLISHGNSLSTKYMSSVEKGLKSFLTGCGTWIISSGEVNDPLSRVASGALRNVLPQLERQAEVLHVLVNSDDVIASDSTSSKNVVDTSLNTLLLVCRKEATESSEDIAKLRAATAVKLAHPPPG</sequence>
<proteinExistence type="predicted"/>
<reference evidence="1" key="2">
    <citation type="submission" date="2022-06" db="UniProtKB">
        <authorList>
            <consortium name="EnsemblMetazoa"/>
        </authorList>
    </citation>
    <scope>IDENTIFICATION</scope>
    <source>
        <strain evidence="1">DF5081</strain>
    </source>
</reference>
<name>A0A8R1HWC0_CAEJA</name>
<accession>A0A8R1HWC0</accession>
<dbReference type="AlphaFoldDB" id="A0A8R1HWC0"/>